<organism evidence="2 3">
    <name type="scientific">Kitasatospora arboriphila</name>
    <dbReference type="NCBI Taxonomy" id="258052"/>
    <lineage>
        <taxon>Bacteria</taxon>
        <taxon>Bacillati</taxon>
        <taxon>Actinomycetota</taxon>
        <taxon>Actinomycetes</taxon>
        <taxon>Kitasatosporales</taxon>
        <taxon>Streptomycetaceae</taxon>
        <taxon>Kitasatospora</taxon>
    </lineage>
</organism>
<sequence length="101" mass="10007">MAAAFHDGGEVGLQLLGAVEAVAATLGGEDRAGDELGHSARPVGDLLPVLLIEAQDVRRHADGERLAEVVDAVDPPPGRKGATSSAALGGPRGSAPAGRAP</sequence>
<reference evidence="2 3" key="1">
    <citation type="journal article" date="2019" name="Int. J. Syst. Evol. Microbiol.">
        <title>The Global Catalogue of Microorganisms (GCM) 10K type strain sequencing project: providing services to taxonomists for standard genome sequencing and annotation.</title>
        <authorList>
            <consortium name="The Broad Institute Genomics Platform"/>
            <consortium name="The Broad Institute Genome Sequencing Center for Infectious Disease"/>
            <person name="Wu L."/>
            <person name="Ma J."/>
        </authorList>
    </citation>
    <scope>NUCLEOTIDE SEQUENCE [LARGE SCALE GENOMIC DNA]</scope>
    <source>
        <strain evidence="2 3">JCM 13002</strain>
    </source>
</reference>
<proteinExistence type="predicted"/>
<feature type="region of interest" description="Disordered" evidence="1">
    <location>
        <begin position="69"/>
        <end position="101"/>
    </location>
</feature>
<feature type="compositionally biased region" description="Low complexity" evidence="1">
    <location>
        <begin position="84"/>
        <end position="101"/>
    </location>
</feature>
<comment type="caution">
    <text evidence="2">The sequence shown here is derived from an EMBL/GenBank/DDBJ whole genome shotgun (WGS) entry which is preliminary data.</text>
</comment>
<protein>
    <submittedName>
        <fullName evidence="2">Uncharacterized protein</fullName>
    </submittedName>
</protein>
<evidence type="ECO:0000256" key="1">
    <source>
        <dbReference type="SAM" id="MobiDB-lite"/>
    </source>
</evidence>
<evidence type="ECO:0000313" key="3">
    <source>
        <dbReference type="Proteomes" id="UP001499987"/>
    </source>
</evidence>
<gene>
    <name evidence="2" type="ORF">GCM10009663_52020</name>
</gene>
<accession>A0ABN1TVW9</accession>
<keyword evidence="3" id="KW-1185">Reference proteome</keyword>
<name>A0ABN1TVW9_9ACTN</name>
<dbReference type="EMBL" id="BAAALD010000059">
    <property type="protein sequence ID" value="GAA1103135.1"/>
    <property type="molecule type" value="Genomic_DNA"/>
</dbReference>
<dbReference type="Proteomes" id="UP001499987">
    <property type="component" value="Unassembled WGS sequence"/>
</dbReference>
<evidence type="ECO:0000313" key="2">
    <source>
        <dbReference type="EMBL" id="GAA1103135.1"/>
    </source>
</evidence>